<evidence type="ECO:0000256" key="10">
    <source>
        <dbReference type="PROSITE-ProRule" id="PRU00560"/>
    </source>
</evidence>
<evidence type="ECO:0000256" key="1">
    <source>
        <dbReference type="ARBA" id="ARBA00009922"/>
    </source>
</evidence>
<dbReference type="GO" id="GO:0016887">
    <property type="term" value="F:ATP hydrolysis activity"/>
    <property type="evidence" value="ECO:0007669"/>
    <property type="project" value="RHEA"/>
</dbReference>
<feature type="domain" description="UvrD-like helicase C-terminal" evidence="13">
    <location>
        <begin position="301"/>
        <end position="546"/>
    </location>
</feature>
<dbReference type="AlphaFoldDB" id="A0A1X6XMA5"/>
<dbReference type="GO" id="GO:0033202">
    <property type="term" value="C:DNA helicase complex"/>
    <property type="evidence" value="ECO:0007669"/>
    <property type="project" value="TreeGrafter"/>
</dbReference>
<dbReference type="PROSITE" id="PS51217">
    <property type="entry name" value="UVRD_HELICASE_CTER"/>
    <property type="match status" value="1"/>
</dbReference>
<dbReference type="PANTHER" id="PTHR11070">
    <property type="entry name" value="UVRD / RECB / PCRA DNA HELICASE FAMILY MEMBER"/>
    <property type="match status" value="1"/>
</dbReference>
<evidence type="ECO:0000256" key="7">
    <source>
        <dbReference type="ARBA" id="ARBA00034617"/>
    </source>
</evidence>
<proteinExistence type="inferred from homology"/>
<keyword evidence="4 10" id="KW-0347">Helicase</keyword>
<feature type="domain" description="UvrD-like helicase ATP-binding" evidence="12">
    <location>
        <begin position="20"/>
        <end position="300"/>
    </location>
</feature>
<organism evidence="14 15">
    <name type="scientific">Brevibacterium yomogidense</name>
    <dbReference type="NCBI Taxonomy" id="946573"/>
    <lineage>
        <taxon>Bacteria</taxon>
        <taxon>Bacillati</taxon>
        <taxon>Actinomycetota</taxon>
        <taxon>Actinomycetes</taxon>
        <taxon>Micrococcales</taxon>
        <taxon>Brevibacteriaceae</taxon>
        <taxon>Brevibacterium</taxon>
    </lineage>
</organism>
<evidence type="ECO:0000256" key="6">
    <source>
        <dbReference type="ARBA" id="ARBA00023235"/>
    </source>
</evidence>
<dbReference type="Gene3D" id="1.10.486.10">
    <property type="entry name" value="PCRA, domain 4"/>
    <property type="match status" value="1"/>
</dbReference>
<dbReference type="Gene3D" id="1.10.10.160">
    <property type="match status" value="1"/>
</dbReference>
<dbReference type="GO" id="GO:0000725">
    <property type="term" value="P:recombinational repair"/>
    <property type="evidence" value="ECO:0007669"/>
    <property type="project" value="TreeGrafter"/>
</dbReference>
<evidence type="ECO:0000256" key="8">
    <source>
        <dbReference type="ARBA" id="ARBA00034808"/>
    </source>
</evidence>
<comment type="similarity">
    <text evidence="1">Belongs to the helicase family. UvrD subfamily.</text>
</comment>
<dbReference type="EMBL" id="FWFF01000019">
    <property type="protein sequence ID" value="SLN00129.1"/>
    <property type="molecule type" value="Genomic_DNA"/>
</dbReference>
<dbReference type="CDD" id="cd17932">
    <property type="entry name" value="DEXQc_UvrD"/>
    <property type="match status" value="1"/>
</dbReference>
<keyword evidence="3 10" id="KW-0378">Hydrolase</keyword>
<evidence type="ECO:0000259" key="12">
    <source>
        <dbReference type="PROSITE" id="PS51198"/>
    </source>
</evidence>
<evidence type="ECO:0000256" key="9">
    <source>
        <dbReference type="ARBA" id="ARBA00048988"/>
    </source>
</evidence>
<dbReference type="EC" id="5.6.2.4" evidence="8"/>
<evidence type="ECO:0000313" key="14">
    <source>
        <dbReference type="EMBL" id="SLN00129.1"/>
    </source>
</evidence>
<reference evidence="15" key="1">
    <citation type="submission" date="2017-02" db="EMBL/GenBank/DDBJ databases">
        <authorList>
            <person name="Dridi B."/>
        </authorList>
    </citation>
    <scope>NUCLEOTIDE SEQUENCE [LARGE SCALE GENOMIC DNA]</scope>
    <source>
        <strain evidence="15">B Co 03.10</strain>
    </source>
</reference>
<dbReference type="InterPro" id="IPR014016">
    <property type="entry name" value="UvrD-like_ATP-bd"/>
</dbReference>
<dbReference type="GO" id="GO:0003677">
    <property type="term" value="F:DNA binding"/>
    <property type="evidence" value="ECO:0007669"/>
    <property type="project" value="InterPro"/>
</dbReference>
<dbReference type="InterPro" id="IPR013986">
    <property type="entry name" value="DExx_box_DNA_helicase_dom_sf"/>
</dbReference>
<feature type="domain" description="HRDC" evidence="11">
    <location>
        <begin position="619"/>
        <end position="695"/>
    </location>
</feature>
<dbReference type="SUPFAM" id="SSF47819">
    <property type="entry name" value="HRDC-like"/>
    <property type="match status" value="1"/>
</dbReference>
<accession>A0A1X6XMA5</accession>
<evidence type="ECO:0000259" key="13">
    <source>
        <dbReference type="PROSITE" id="PS51217"/>
    </source>
</evidence>
<evidence type="ECO:0000256" key="5">
    <source>
        <dbReference type="ARBA" id="ARBA00022840"/>
    </source>
</evidence>
<keyword evidence="6" id="KW-0413">Isomerase</keyword>
<sequence>MARRRNGADAAMTADHILLSGLDPEQREVAEHTGGPLMVLAGAGTGKTRAITHRIAYQAAIGASDPRQVLALTFTTKAAGEMRSRLRSLGVPGVQARTFHSAALRQLRYFWPRMSDGPFPDLLPQKSTVVGHAMQTVGISPERETVRDVAAEIEHAAVSLLGVDDYAERAGSRSLPEGVDIDAMTRIMHRYSELKTERRVLDFEDVLLVLAGALGTYEDVAAQVHSQYRSFVVDEFQDVSPLQYDLLMRWLGRRESLCVVGDPAQTIYTFAGATDRFLRRLPVEFPGAREVRLVRNYRSAEPIVGMANSVLRRTGRSPIQLIGTGRTGPHPTFTEFSDDGAEAEAVASRIAGEIESGRRASDIAILFRTNSQSRAFEEALSSRGVSYLLRGGERFFARREVKEAIAVMRAASNRGGTDRLDVQVKEILSSVGWSPTAPQGQGSVRERWESLSALVTLAEDSQAESELPVPLAAFIADLEDRADHQFAPTIEGVTLASVHAAKGLEWESVHLVGVSEGLMPIGYADTADAIDEERRLFYVAVTRARTALSVSWSKGRRGGAGVGRRPSRFVGEVQAGKPARPDAPARKAPVSAPVRCRVCGTLLTTRADKNRGRCAQCPAAVDEHVLEALIHWRGAKSAELRMPVFLVLSMPTVREIAERVPETLDDLGRVSGVGPIKLEQFGHELLGLVREHRSG</sequence>
<dbReference type="PROSITE" id="PS51198">
    <property type="entry name" value="UVRD_HELICASE_ATP_BIND"/>
    <property type="match status" value="1"/>
</dbReference>
<comment type="catalytic activity">
    <reaction evidence="7">
        <text>Couples ATP hydrolysis with the unwinding of duplex DNA by translocating in the 3'-5' direction.</text>
        <dbReference type="EC" id="5.6.2.4"/>
    </reaction>
</comment>
<dbReference type="PANTHER" id="PTHR11070:SF69">
    <property type="entry name" value="ATP-DEPENDENT DNA HELICASE UVRD2"/>
    <property type="match status" value="1"/>
</dbReference>
<dbReference type="InterPro" id="IPR044876">
    <property type="entry name" value="HRDC_dom_sf"/>
</dbReference>
<name>A0A1X6XMA5_9MICO</name>
<evidence type="ECO:0000259" key="11">
    <source>
        <dbReference type="PROSITE" id="PS50967"/>
    </source>
</evidence>
<protein>
    <recommendedName>
        <fullName evidence="8">DNA 3'-5' helicase</fullName>
        <ecNumber evidence="8">5.6.2.4</ecNumber>
    </recommendedName>
</protein>
<evidence type="ECO:0000313" key="15">
    <source>
        <dbReference type="Proteomes" id="UP000196581"/>
    </source>
</evidence>
<dbReference type="RefSeq" id="WP_256970379.1">
    <property type="nucleotide sequence ID" value="NZ_FWFF01000019.1"/>
</dbReference>
<dbReference type="PROSITE" id="PS50967">
    <property type="entry name" value="HRDC"/>
    <property type="match status" value="1"/>
</dbReference>
<dbReference type="GO" id="GO:0005829">
    <property type="term" value="C:cytosol"/>
    <property type="evidence" value="ECO:0007669"/>
    <property type="project" value="TreeGrafter"/>
</dbReference>
<dbReference type="InterPro" id="IPR010997">
    <property type="entry name" value="HRDC-like_sf"/>
</dbReference>
<dbReference type="SUPFAM" id="SSF52540">
    <property type="entry name" value="P-loop containing nucleoside triphosphate hydrolases"/>
    <property type="match status" value="1"/>
</dbReference>
<dbReference type="GO" id="GO:0043138">
    <property type="term" value="F:3'-5' DNA helicase activity"/>
    <property type="evidence" value="ECO:0007669"/>
    <property type="project" value="UniProtKB-EC"/>
</dbReference>
<keyword evidence="5 10" id="KW-0067">ATP-binding</keyword>
<comment type="catalytic activity">
    <reaction evidence="9">
        <text>ATP + H2O = ADP + phosphate + H(+)</text>
        <dbReference type="Rhea" id="RHEA:13065"/>
        <dbReference type="ChEBI" id="CHEBI:15377"/>
        <dbReference type="ChEBI" id="CHEBI:15378"/>
        <dbReference type="ChEBI" id="CHEBI:30616"/>
        <dbReference type="ChEBI" id="CHEBI:43474"/>
        <dbReference type="ChEBI" id="CHEBI:456216"/>
        <dbReference type="EC" id="5.6.2.4"/>
    </reaction>
</comment>
<dbReference type="Pfam" id="PF00570">
    <property type="entry name" value="HRDC"/>
    <property type="match status" value="1"/>
</dbReference>
<dbReference type="Proteomes" id="UP000196581">
    <property type="component" value="Unassembled WGS sequence"/>
</dbReference>
<evidence type="ECO:0000256" key="2">
    <source>
        <dbReference type="ARBA" id="ARBA00022741"/>
    </source>
</evidence>
<dbReference type="Gene3D" id="1.10.150.80">
    <property type="entry name" value="HRDC domain"/>
    <property type="match status" value="1"/>
</dbReference>
<gene>
    <name evidence="14" type="ORF">FM105_12325</name>
</gene>
<dbReference type="InterPro" id="IPR000212">
    <property type="entry name" value="DNA_helicase_UvrD/REP"/>
</dbReference>
<keyword evidence="15" id="KW-1185">Reference proteome</keyword>
<dbReference type="InterPro" id="IPR002121">
    <property type="entry name" value="HRDC_dom"/>
</dbReference>
<feature type="binding site" evidence="10">
    <location>
        <begin position="41"/>
        <end position="48"/>
    </location>
    <ligand>
        <name>ATP</name>
        <dbReference type="ChEBI" id="CHEBI:30616"/>
    </ligand>
</feature>
<keyword evidence="2 10" id="KW-0547">Nucleotide-binding</keyword>
<evidence type="ECO:0000256" key="3">
    <source>
        <dbReference type="ARBA" id="ARBA00022801"/>
    </source>
</evidence>
<dbReference type="CDD" id="cd18807">
    <property type="entry name" value="SF1_C_UvrD"/>
    <property type="match status" value="1"/>
</dbReference>
<dbReference type="Pfam" id="PF00580">
    <property type="entry name" value="UvrD-helicase"/>
    <property type="match status" value="1"/>
</dbReference>
<dbReference type="GO" id="GO:0005524">
    <property type="term" value="F:ATP binding"/>
    <property type="evidence" value="ECO:0007669"/>
    <property type="project" value="UniProtKB-UniRule"/>
</dbReference>
<dbReference type="InterPro" id="IPR027417">
    <property type="entry name" value="P-loop_NTPase"/>
</dbReference>
<dbReference type="Gene3D" id="3.40.50.300">
    <property type="entry name" value="P-loop containing nucleotide triphosphate hydrolases"/>
    <property type="match status" value="3"/>
</dbReference>
<evidence type="ECO:0000256" key="4">
    <source>
        <dbReference type="ARBA" id="ARBA00022806"/>
    </source>
</evidence>
<dbReference type="InterPro" id="IPR014017">
    <property type="entry name" value="DNA_helicase_UvrD-like_C"/>
</dbReference>
<dbReference type="Pfam" id="PF13361">
    <property type="entry name" value="UvrD_C"/>
    <property type="match status" value="2"/>
</dbReference>